<dbReference type="Pfam" id="PF00467">
    <property type="entry name" value="KOW"/>
    <property type="match status" value="1"/>
</dbReference>
<comment type="function">
    <text evidence="5 6">Participates in transcription elongation, termination and antitermination.</text>
</comment>
<keyword evidence="3 5" id="KW-0805">Transcription regulation</keyword>
<gene>
    <name evidence="5" type="primary">nusG</name>
    <name evidence="9" type="ORF">OMES3154_00728</name>
</gene>
<comment type="similarity">
    <text evidence="5 6">Belongs to the NusG family.</text>
</comment>
<evidence type="ECO:0000313" key="10">
    <source>
        <dbReference type="Proteomes" id="UP000419017"/>
    </source>
</evidence>
<organism evidence="9 10">
    <name type="scientific">Oceanivirga miroungae</name>
    <dbReference type="NCBI Taxonomy" id="1130046"/>
    <lineage>
        <taxon>Bacteria</taxon>
        <taxon>Fusobacteriati</taxon>
        <taxon>Fusobacteriota</taxon>
        <taxon>Fusobacteriia</taxon>
        <taxon>Fusobacteriales</taxon>
        <taxon>Leptotrichiaceae</taxon>
        <taxon>Oceanivirga</taxon>
    </lineage>
</organism>
<dbReference type="SMART" id="SM00738">
    <property type="entry name" value="NGN"/>
    <property type="match status" value="1"/>
</dbReference>
<dbReference type="HAMAP" id="MF_00948">
    <property type="entry name" value="NusG"/>
    <property type="match status" value="1"/>
</dbReference>
<dbReference type="InterPro" id="IPR036735">
    <property type="entry name" value="NGN_dom_sf"/>
</dbReference>
<dbReference type="InterPro" id="IPR043425">
    <property type="entry name" value="NusG-like"/>
</dbReference>
<dbReference type="AlphaFoldDB" id="A0A6I8MD65"/>
<dbReference type="GO" id="GO:0032784">
    <property type="term" value="P:regulation of DNA-templated transcription elongation"/>
    <property type="evidence" value="ECO:0007669"/>
    <property type="project" value="InterPro"/>
</dbReference>
<proteinExistence type="inferred from homology"/>
<evidence type="ECO:0000256" key="1">
    <source>
        <dbReference type="ARBA" id="ARBA00022472"/>
    </source>
</evidence>
<dbReference type="Gene3D" id="3.30.70.940">
    <property type="entry name" value="NusG, N-terminal domain"/>
    <property type="match status" value="1"/>
</dbReference>
<feature type="domain" description="NusG-like N-terminal" evidence="7">
    <location>
        <begin position="6"/>
        <end position="128"/>
    </location>
</feature>
<evidence type="ECO:0000313" key="9">
    <source>
        <dbReference type="EMBL" id="VWL85442.1"/>
    </source>
</evidence>
<evidence type="ECO:0000259" key="8">
    <source>
        <dbReference type="SMART" id="SM00739"/>
    </source>
</evidence>
<dbReference type="InterPro" id="IPR047050">
    <property type="entry name" value="NGN"/>
</dbReference>
<accession>A0A6I8MD65</accession>
<dbReference type="PANTHER" id="PTHR30265">
    <property type="entry name" value="RHO-INTERACTING TRANSCRIPTION TERMINATION FACTOR NUSG"/>
    <property type="match status" value="1"/>
</dbReference>
<dbReference type="Pfam" id="PF02357">
    <property type="entry name" value="NusG"/>
    <property type="match status" value="1"/>
</dbReference>
<dbReference type="Gene3D" id="2.30.30.30">
    <property type="match status" value="1"/>
</dbReference>
<dbReference type="PRINTS" id="PR00338">
    <property type="entry name" value="NUSGTNSCPFCT"/>
</dbReference>
<evidence type="ECO:0000256" key="6">
    <source>
        <dbReference type="RuleBase" id="RU000538"/>
    </source>
</evidence>
<evidence type="ECO:0000259" key="7">
    <source>
        <dbReference type="SMART" id="SM00738"/>
    </source>
</evidence>
<feature type="domain" description="KOW" evidence="8">
    <location>
        <begin position="138"/>
        <end position="165"/>
    </location>
</feature>
<dbReference type="GO" id="GO:0006354">
    <property type="term" value="P:DNA-templated transcription elongation"/>
    <property type="evidence" value="ECO:0007669"/>
    <property type="project" value="UniProtKB-UniRule"/>
</dbReference>
<dbReference type="InterPro" id="IPR006645">
    <property type="entry name" value="NGN-like_dom"/>
</dbReference>
<dbReference type="SMART" id="SM00739">
    <property type="entry name" value="KOW"/>
    <property type="match status" value="1"/>
</dbReference>
<dbReference type="Proteomes" id="UP000419017">
    <property type="component" value="Unassembled WGS sequence"/>
</dbReference>
<dbReference type="EMBL" id="CABWIB010000001">
    <property type="protein sequence ID" value="VWL85442.1"/>
    <property type="molecule type" value="Genomic_DNA"/>
</dbReference>
<dbReference type="PANTHER" id="PTHR30265:SF2">
    <property type="entry name" value="TRANSCRIPTION TERMINATION_ANTITERMINATION PROTEIN NUSG"/>
    <property type="match status" value="1"/>
</dbReference>
<dbReference type="CDD" id="cd06091">
    <property type="entry name" value="KOW_NusG"/>
    <property type="match status" value="1"/>
</dbReference>
<name>A0A6I8MD65_9FUSO</name>
<dbReference type="InterPro" id="IPR014722">
    <property type="entry name" value="Rib_uL2_dom2"/>
</dbReference>
<evidence type="ECO:0000256" key="2">
    <source>
        <dbReference type="ARBA" id="ARBA00022814"/>
    </source>
</evidence>
<sequence length="191" mass="21992">MIGKREKRWFLIHTYSGYEKKVKLDLEKRVESLGLGDRVFRIIVPEEEVEEEKRGKLVKVLRKIYPSYVMVEMNCEEEIVEGNGLIYRVDSEAWYIIRNTNGVTGFLGVGSDQIPMTNEEVERVFKMMSNEKLDINIEFNVGDSVLIKEGAFEGEYGKVLEIDRKTGNVKVEVSTLGRNLPIEINAKNLEI</sequence>
<dbReference type="InterPro" id="IPR008991">
    <property type="entry name" value="Translation_prot_SH3-like_sf"/>
</dbReference>
<dbReference type="CDD" id="cd09891">
    <property type="entry name" value="NGN_Bact_1"/>
    <property type="match status" value="1"/>
</dbReference>
<keyword evidence="10" id="KW-1185">Reference proteome</keyword>
<evidence type="ECO:0000256" key="5">
    <source>
        <dbReference type="HAMAP-Rule" id="MF_00948"/>
    </source>
</evidence>
<keyword evidence="4 5" id="KW-0804">Transcription</keyword>
<dbReference type="GO" id="GO:0005829">
    <property type="term" value="C:cytosol"/>
    <property type="evidence" value="ECO:0007669"/>
    <property type="project" value="TreeGrafter"/>
</dbReference>
<dbReference type="GO" id="GO:0006353">
    <property type="term" value="P:DNA-templated transcription termination"/>
    <property type="evidence" value="ECO:0007669"/>
    <property type="project" value="UniProtKB-UniRule"/>
</dbReference>
<dbReference type="SUPFAM" id="SSF82679">
    <property type="entry name" value="N-utilization substance G protein NusG, N-terminal domain"/>
    <property type="match status" value="1"/>
</dbReference>
<keyword evidence="2 5" id="KW-0889">Transcription antitermination</keyword>
<dbReference type="GO" id="GO:0031564">
    <property type="term" value="P:transcription antitermination"/>
    <property type="evidence" value="ECO:0007669"/>
    <property type="project" value="UniProtKB-UniRule"/>
</dbReference>
<dbReference type="SUPFAM" id="SSF50104">
    <property type="entry name" value="Translation proteins SH3-like domain"/>
    <property type="match status" value="1"/>
</dbReference>
<keyword evidence="1 5" id="KW-0806">Transcription termination</keyword>
<evidence type="ECO:0000256" key="3">
    <source>
        <dbReference type="ARBA" id="ARBA00023015"/>
    </source>
</evidence>
<dbReference type="InterPro" id="IPR001062">
    <property type="entry name" value="Transcrpt_antiterm_NusG"/>
</dbReference>
<protein>
    <recommendedName>
        <fullName evidence="5 6">Transcription termination/antitermination protein NusG</fullName>
    </recommendedName>
</protein>
<dbReference type="RefSeq" id="WP_156683438.1">
    <property type="nucleotide sequence ID" value="NZ_CABWIB010000001.1"/>
</dbReference>
<dbReference type="InterPro" id="IPR005824">
    <property type="entry name" value="KOW"/>
</dbReference>
<reference evidence="9 10" key="1">
    <citation type="submission" date="2019-10" db="EMBL/GenBank/DDBJ databases">
        <authorList>
            <person name="Blom J."/>
        </authorList>
    </citation>
    <scope>NUCLEOTIDE SEQUENCE [LARGE SCALE GENOMIC DNA]</scope>
    <source>
        <strain evidence="9 10">ES3154-GLU</strain>
    </source>
</reference>
<evidence type="ECO:0000256" key="4">
    <source>
        <dbReference type="ARBA" id="ARBA00023163"/>
    </source>
</evidence>